<evidence type="ECO:0000256" key="3">
    <source>
        <dbReference type="PROSITE-ProRule" id="PRU00169"/>
    </source>
</evidence>
<dbReference type="PANTHER" id="PTHR45339">
    <property type="entry name" value="HYBRID SIGNAL TRANSDUCTION HISTIDINE KINASE J"/>
    <property type="match status" value="1"/>
</dbReference>
<gene>
    <name evidence="6" type="ORF">KDK95_28260</name>
</gene>
<dbReference type="PROSITE" id="PS50110">
    <property type="entry name" value="RESPONSE_REGULATORY"/>
    <property type="match status" value="1"/>
</dbReference>
<dbReference type="InterPro" id="IPR011006">
    <property type="entry name" value="CheY-like_superfamily"/>
</dbReference>
<keyword evidence="1 3" id="KW-0597">Phosphoprotein</keyword>
<feature type="domain" description="Response regulatory" evidence="5">
    <location>
        <begin position="273"/>
        <end position="390"/>
    </location>
</feature>
<dbReference type="EMBL" id="JAGSOH010000121">
    <property type="protein sequence ID" value="MBR7830230.1"/>
    <property type="molecule type" value="Genomic_DNA"/>
</dbReference>
<dbReference type="SUPFAM" id="SSF52172">
    <property type="entry name" value="CheY-like"/>
    <property type="match status" value="1"/>
</dbReference>
<evidence type="ECO:0000256" key="2">
    <source>
        <dbReference type="ARBA" id="ARBA00023012"/>
    </source>
</evidence>
<feature type="region of interest" description="Disordered" evidence="4">
    <location>
        <begin position="61"/>
        <end position="100"/>
    </location>
</feature>
<evidence type="ECO:0000259" key="5">
    <source>
        <dbReference type="PROSITE" id="PS50110"/>
    </source>
</evidence>
<reference evidence="6" key="1">
    <citation type="submission" date="2021-04" db="EMBL/GenBank/DDBJ databases">
        <title>Genome based classification of Actinospica acidithermotolerans sp. nov., an actinobacterium isolated from an Indonesian hot spring.</title>
        <authorList>
            <person name="Kusuma A.B."/>
            <person name="Putra K.E."/>
            <person name="Nafisah S."/>
            <person name="Loh J."/>
            <person name="Nouioui I."/>
            <person name="Goodfellow M."/>
        </authorList>
    </citation>
    <scope>NUCLEOTIDE SEQUENCE</scope>
    <source>
        <strain evidence="6">MGRD01-02</strain>
    </source>
</reference>
<evidence type="ECO:0000313" key="6">
    <source>
        <dbReference type="EMBL" id="MBR7830230.1"/>
    </source>
</evidence>
<feature type="modified residue" description="4-aspartylphosphate" evidence="3">
    <location>
        <position position="323"/>
    </location>
</feature>
<evidence type="ECO:0000313" key="7">
    <source>
        <dbReference type="Proteomes" id="UP000676325"/>
    </source>
</evidence>
<comment type="caution">
    <text evidence="6">The sequence shown here is derived from an EMBL/GenBank/DDBJ whole genome shotgun (WGS) entry which is preliminary data.</text>
</comment>
<feature type="compositionally biased region" description="Basic and acidic residues" evidence="4">
    <location>
        <begin position="65"/>
        <end position="79"/>
    </location>
</feature>
<sequence length="397" mass="41580">MRAFQAGDTSARAPEGADIDGRAAADGAGAAEGTADAAVAAELCALFNAIADRVQALESAAAGEHGGEHGGRDERDERSGYGGRGTSTDTQRLDFPGPAIPEADRTPAILVIESVAESDLGAPGDLGAAGVGEPMREAAQTALRGLGGDWDQADVVRVDSTYTVRDAAVRHRVVSVLIDARAPLDLLLTLVAVLDATVPGVPLLCFAPDGDPTAFDTAVAVLRGRSRAEIVRSPVQAVERLTLHWLTQAPVAPDPLAESAESGYGQIRFEGEKVLVIDDDVRNVFAMVSALELYGLTALTADNGPEGVELLLRNPDISVVLMDLMMPGLDGYATTALIRSHPEFADLPIIAVTARAAPGDRERSLAAGTDEHVTKPVEVDRLLALIKRLLKRSQPRT</sequence>
<name>A0A941EGK1_9ACTN</name>
<organism evidence="6 7">
    <name type="scientific">Actinospica acidithermotolerans</name>
    <dbReference type="NCBI Taxonomy" id="2828514"/>
    <lineage>
        <taxon>Bacteria</taxon>
        <taxon>Bacillati</taxon>
        <taxon>Actinomycetota</taxon>
        <taxon>Actinomycetes</taxon>
        <taxon>Catenulisporales</taxon>
        <taxon>Actinospicaceae</taxon>
        <taxon>Actinospica</taxon>
    </lineage>
</organism>
<dbReference type="PANTHER" id="PTHR45339:SF1">
    <property type="entry name" value="HYBRID SIGNAL TRANSDUCTION HISTIDINE KINASE J"/>
    <property type="match status" value="1"/>
</dbReference>
<accession>A0A941EGK1</accession>
<evidence type="ECO:0000256" key="1">
    <source>
        <dbReference type="ARBA" id="ARBA00022553"/>
    </source>
</evidence>
<keyword evidence="2" id="KW-0902">Two-component regulatory system</keyword>
<dbReference type="InterPro" id="IPR001789">
    <property type="entry name" value="Sig_transdc_resp-reg_receiver"/>
</dbReference>
<keyword evidence="7" id="KW-1185">Reference proteome</keyword>
<dbReference type="Pfam" id="PF00072">
    <property type="entry name" value="Response_reg"/>
    <property type="match status" value="1"/>
</dbReference>
<proteinExistence type="predicted"/>
<dbReference type="CDD" id="cd17546">
    <property type="entry name" value="REC_hyHK_CKI1_RcsC-like"/>
    <property type="match status" value="1"/>
</dbReference>
<dbReference type="GO" id="GO:0000160">
    <property type="term" value="P:phosphorelay signal transduction system"/>
    <property type="evidence" value="ECO:0007669"/>
    <property type="project" value="UniProtKB-KW"/>
</dbReference>
<dbReference type="AlphaFoldDB" id="A0A941EGK1"/>
<evidence type="ECO:0000256" key="4">
    <source>
        <dbReference type="SAM" id="MobiDB-lite"/>
    </source>
</evidence>
<dbReference type="Proteomes" id="UP000676325">
    <property type="component" value="Unassembled WGS sequence"/>
</dbReference>
<dbReference type="Gene3D" id="3.40.50.2300">
    <property type="match status" value="1"/>
</dbReference>
<dbReference type="SMART" id="SM00448">
    <property type="entry name" value="REC"/>
    <property type="match status" value="1"/>
</dbReference>
<protein>
    <submittedName>
        <fullName evidence="6">Response regulator</fullName>
    </submittedName>
</protein>